<sequence length="536" mass="58147">MIKFNNSIRTIVTAVILPVIFSSCIREEMTCGNQIVVQRIGEDGGAVTRGTAVSSVSDLENQLFGFSASLTPAASATQMYFNEKARVNAGGITGTILPEQYWPALLGASMKFFSWYPYEGTYAPAATFANPAQMLLNYTADADAANHVDVMAAVSTPGWNEGVGIHFYHTLTKVTFTFKKKAPAPDVVTIEKIEFQGVSNAGKLTVGTIPAKTTANGKPGFVWSDVTTGNIASTPSDNNTVTDDKTLIGGTFLMLPTDQFSDAAKIVVTTNYGKREFMLKDIVVDKPHSWESGEYINYNITISNETYDITATPLVWSDVPADVIFDAQYYLKLGQTTVMTAANAATVDIEVKTNYDAYPNTGYPAGAVLDKSGMDSWAMVSMTETSVSGGVYTYNVNVVMPLFTAVVGAERQTYFYINAGNLQHRVLLQQWGGDGVWITADVQLDSSDNYGTGIMQRRKIVFTSGSPGTWEWEVEEVYDDDGILLNSETMKQASGKSGDALYFYFKADATSGDTAKLRLININGDNPPIEITLIAP</sequence>
<dbReference type="AlphaFoldDB" id="A0A0P0FQD0"/>
<dbReference type="KEGG" id="bcel:BcellWH2_02549"/>
<evidence type="ECO:0000313" key="2">
    <source>
        <dbReference type="Proteomes" id="UP000061809"/>
    </source>
</evidence>
<dbReference type="PROSITE" id="PS51257">
    <property type="entry name" value="PROKAR_LIPOPROTEIN"/>
    <property type="match status" value="1"/>
</dbReference>
<reference evidence="1 2" key="1">
    <citation type="journal article" date="2015" name="Science">
        <title>Genetic determinants of in vivo fitness and diet responsiveness in multiple human gut Bacteroides.</title>
        <authorList>
            <person name="Wu M."/>
            <person name="McNulty N.P."/>
            <person name="Rodionov D.A."/>
            <person name="Khoroshkin M.S."/>
            <person name="Griffin N.W."/>
            <person name="Cheng J."/>
            <person name="Latreille P."/>
            <person name="Kerstetter R.A."/>
            <person name="Terrapon N."/>
            <person name="Henrissat B."/>
            <person name="Osterman A.L."/>
            <person name="Gordon J.I."/>
        </authorList>
    </citation>
    <scope>NUCLEOTIDE SEQUENCE [LARGE SCALE GENOMIC DNA]</scope>
    <source>
        <strain evidence="1 2">WH2</strain>
    </source>
</reference>
<organism evidence="1 2">
    <name type="scientific">Bacteroides cellulosilyticus</name>
    <dbReference type="NCBI Taxonomy" id="246787"/>
    <lineage>
        <taxon>Bacteria</taxon>
        <taxon>Pseudomonadati</taxon>
        <taxon>Bacteroidota</taxon>
        <taxon>Bacteroidia</taxon>
        <taxon>Bacteroidales</taxon>
        <taxon>Bacteroidaceae</taxon>
        <taxon>Bacteroides</taxon>
    </lineage>
</organism>
<proteinExistence type="predicted"/>
<dbReference type="EMBL" id="CP012801">
    <property type="protein sequence ID" value="ALJ59788.1"/>
    <property type="molecule type" value="Genomic_DNA"/>
</dbReference>
<dbReference type="PATRIC" id="fig|246787.4.peg.2626"/>
<dbReference type="RefSeq" id="WP_029426196.1">
    <property type="nucleotide sequence ID" value="NZ_CP012801.1"/>
</dbReference>
<dbReference type="CDD" id="cd13120">
    <property type="entry name" value="BF2867_like_N"/>
    <property type="match status" value="1"/>
</dbReference>
<evidence type="ECO:0008006" key="3">
    <source>
        <dbReference type="Google" id="ProtNLM"/>
    </source>
</evidence>
<name>A0A0P0FQD0_9BACE</name>
<accession>A0A0P0FQD0</accession>
<dbReference type="Proteomes" id="UP000061809">
    <property type="component" value="Chromosome"/>
</dbReference>
<gene>
    <name evidence="1" type="ORF">BcellWH2_02549</name>
</gene>
<dbReference type="CDD" id="cd13121">
    <property type="entry name" value="BF2867_like_C"/>
    <property type="match status" value="1"/>
</dbReference>
<protein>
    <recommendedName>
        <fullName evidence="3">Fimbrillin family protein</fullName>
    </recommendedName>
</protein>
<evidence type="ECO:0000313" key="1">
    <source>
        <dbReference type="EMBL" id="ALJ59788.1"/>
    </source>
</evidence>